<dbReference type="Pfam" id="PF19279">
    <property type="entry name" value="YegS_C"/>
    <property type="match status" value="1"/>
</dbReference>
<dbReference type="Gene3D" id="2.60.200.40">
    <property type="match status" value="1"/>
</dbReference>
<dbReference type="InterPro" id="IPR017438">
    <property type="entry name" value="ATP-NAD_kinase_N"/>
</dbReference>
<accession>A0A930W2U3</accession>
<dbReference type="GO" id="GO:0005524">
    <property type="term" value="F:ATP binding"/>
    <property type="evidence" value="ECO:0007669"/>
    <property type="project" value="UniProtKB-KW"/>
</dbReference>
<name>A0A930W2U3_9ACTN</name>
<evidence type="ECO:0000256" key="4">
    <source>
        <dbReference type="ARBA" id="ARBA00022741"/>
    </source>
</evidence>
<comment type="cofactor">
    <cofactor evidence="1">
        <name>Mg(2+)</name>
        <dbReference type="ChEBI" id="CHEBI:18420"/>
    </cofactor>
</comment>
<reference evidence="10" key="1">
    <citation type="submission" date="2020-04" db="EMBL/GenBank/DDBJ databases">
        <title>Deep metagenomics examines the oral microbiome during advanced dental caries in children, revealing novel taxa and co-occurrences with host molecules.</title>
        <authorList>
            <person name="Baker J.L."/>
            <person name="Morton J.T."/>
            <person name="Dinis M."/>
            <person name="Alvarez R."/>
            <person name="Tran N.C."/>
            <person name="Knight R."/>
            <person name="Edlund A."/>
        </authorList>
    </citation>
    <scope>NUCLEOTIDE SEQUENCE</scope>
    <source>
        <strain evidence="10">JCVI_22A_bin.2</strain>
    </source>
</reference>
<keyword evidence="6" id="KW-0067">ATP-binding</keyword>
<evidence type="ECO:0000256" key="6">
    <source>
        <dbReference type="ARBA" id="ARBA00022840"/>
    </source>
</evidence>
<dbReference type="SMART" id="SM00046">
    <property type="entry name" value="DAGKc"/>
    <property type="match status" value="1"/>
</dbReference>
<dbReference type="PROSITE" id="PS50146">
    <property type="entry name" value="DAGK"/>
    <property type="match status" value="1"/>
</dbReference>
<organism evidence="10 11">
    <name type="scientific">Lancefieldella parvula</name>
    <dbReference type="NCBI Taxonomy" id="1382"/>
    <lineage>
        <taxon>Bacteria</taxon>
        <taxon>Bacillati</taxon>
        <taxon>Actinomycetota</taxon>
        <taxon>Coriobacteriia</taxon>
        <taxon>Coriobacteriales</taxon>
        <taxon>Atopobiaceae</taxon>
        <taxon>Lancefieldella</taxon>
    </lineage>
</organism>
<keyword evidence="7" id="KW-0594">Phospholipid biosynthesis</keyword>
<keyword evidence="4" id="KW-0547">Nucleotide-binding</keyword>
<dbReference type="EMBL" id="JABZGT010000254">
    <property type="protein sequence ID" value="MBF4809453.1"/>
    <property type="molecule type" value="Genomic_DNA"/>
</dbReference>
<comment type="similarity">
    <text evidence="2">Belongs to the diacylglycerol/lipid kinase family.</text>
</comment>
<keyword evidence="3" id="KW-0808">Transferase</keyword>
<dbReference type="NCBIfam" id="TIGR00147">
    <property type="entry name" value="YegS/Rv2252/BmrU family lipid kinase"/>
    <property type="match status" value="1"/>
</dbReference>
<dbReference type="InterPro" id="IPR001206">
    <property type="entry name" value="Diacylglycerol_kinase_cat_dom"/>
</dbReference>
<dbReference type="PANTHER" id="PTHR12358">
    <property type="entry name" value="SPHINGOSINE KINASE"/>
    <property type="match status" value="1"/>
</dbReference>
<evidence type="ECO:0000256" key="8">
    <source>
        <dbReference type="ARBA" id="ARBA00023264"/>
    </source>
</evidence>
<gene>
    <name evidence="10" type="ORF">HXK23_04450</name>
</gene>
<evidence type="ECO:0000256" key="7">
    <source>
        <dbReference type="ARBA" id="ARBA00023209"/>
    </source>
</evidence>
<dbReference type="Gene3D" id="3.40.50.10330">
    <property type="entry name" value="Probable inorganic polyphosphate/atp-NAD kinase, domain 1"/>
    <property type="match status" value="1"/>
</dbReference>
<dbReference type="Pfam" id="PF00781">
    <property type="entry name" value="DAGK_cat"/>
    <property type="match status" value="1"/>
</dbReference>
<dbReference type="InterPro" id="IPR045540">
    <property type="entry name" value="YegS/DAGK_C"/>
</dbReference>
<dbReference type="InterPro" id="IPR050187">
    <property type="entry name" value="Lipid_Phosphate_FormReg"/>
</dbReference>
<proteinExistence type="inferred from homology"/>
<evidence type="ECO:0000256" key="5">
    <source>
        <dbReference type="ARBA" id="ARBA00022777"/>
    </source>
</evidence>
<keyword evidence="5 10" id="KW-0418">Kinase</keyword>
<keyword evidence="7" id="KW-0443">Lipid metabolism</keyword>
<keyword evidence="8" id="KW-1208">Phospholipid metabolism</keyword>
<comment type="caution">
    <text evidence="10">The sequence shown here is derived from an EMBL/GenBank/DDBJ whole genome shotgun (WGS) entry which is preliminary data.</text>
</comment>
<dbReference type="InterPro" id="IPR016064">
    <property type="entry name" value="NAD/diacylglycerol_kinase_sf"/>
</dbReference>
<keyword evidence="7" id="KW-0444">Lipid biosynthesis</keyword>
<dbReference type="InterPro" id="IPR005218">
    <property type="entry name" value="Diacylglycerol/lipid_kinase"/>
</dbReference>
<evidence type="ECO:0000313" key="11">
    <source>
        <dbReference type="Proteomes" id="UP000772566"/>
    </source>
</evidence>
<dbReference type="GO" id="GO:0016301">
    <property type="term" value="F:kinase activity"/>
    <property type="evidence" value="ECO:0007669"/>
    <property type="project" value="UniProtKB-KW"/>
</dbReference>
<sequence>MSQSPLGRTLIIANPAAHSGKGTAGAEFARHFLTSYSAATDGYELKLTTAMGDARVMAAKAADFDTVVALGGDGVIHEVVNGLMTLSPEVRPALGIIPMGSGNDYARTLGMMINDPEGAFAQLVRGKVKQLEIGRINDAYFMETMSFGLDAAIAADTTKRRANNSSTEGEALFLTSGLKFMAAGSKGYPCTVSFDGEKSIDLQALIMAFQIGPTYGGGFKVCPHAQPDDGLLTVCYNTKVPNIPHLLALFGLARAGKHVNSRIIEERHLKQAVVTFHKPVPIQVDGEELPFAEQFVIEVIPAALSVIVP</sequence>
<dbReference type="SUPFAM" id="SSF111331">
    <property type="entry name" value="NAD kinase/diacylglycerol kinase-like"/>
    <property type="match status" value="1"/>
</dbReference>
<dbReference type="AlphaFoldDB" id="A0A930W2U3"/>
<dbReference type="GO" id="GO:0008654">
    <property type="term" value="P:phospholipid biosynthetic process"/>
    <property type="evidence" value="ECO:0007669"/>
    <property type="project" value="UniProtKB-KW"/>
</dbReference>
<evidence type="ECO:0000256" key="2">
    <source>
        <dbReference type="ARBA" id="ARBA00005983"/>
    </source>
</evidence>
<dbReference type="Proteomes" id="UP000772566">
    <property type="component" value="Unassembled WGS sequence"/>
</dbReference>
<evidence type="ECO:0000256" key="1">
    <source>
        <dbReference type="ARBA" id="ARBA00001946"/>
    </source>
</evidence>
<evidence type="ECO:0000313" key="10">
    <source>
        <dbReference type="EMBL" id="MBF4809453.1"/>
    </source>
</evidence>
<feature type="domain" description="DAGKc" evidence="9">
    <location>
        <begin position="4"/>
        <end position="140"/>
    </location>
</feature>
<protein>
    <submittedName>
        <fullName evidence="10">Diacylglycerol kinase family lipid kinase</fullName>
    </submittedName>
</protein>
<dbReference type="PANTHER" id="PTHR12358:SF54">
    <property type="entry name" value="SPHINGOSINE KINASE RELATED PROTEIN"/>
    <property type="match status" value="1"/>
</dbReference>
<evidence type="ECO:0000256" key="3">
    <source>
        <dbReference type="ARBA" id="ARBA00022679"/>
    </source>
</evidence>
<evidence type="ECO:0000259" key="9">
    <source>
        <dbReference type="PROSITE" id="PS50146"/>
    </source>
</evidence>